<dbReference type="STRING" id="48709.A0A1D2N601"/>
<dbReference type="Proteomes" id="UP000094527">
    <property type="component" value="Unassembled WGS sequence"/>
</dbReference>
<keyword evidence="2" id="KW-0812">Transmembrane</keyword>
<evidence type="ECO:0000313" key="4">
    <source>
        <dbReference type="Proteomes" id="UP000094527"/>
    </source>
</evidence>
<feature type="transmembrane region" description="Helical" evidence="2">
    <location>
        <begin position="16"/>
        <end position="36"/>
    </location>
</feature>
<keyword evidence="2" id="KW-0472">Membrane</keyword>
<gene>
    <name evidence="3" type="ORF">Ocin01_05993</name>
</gene>
<dbReference type="Pfam" id="PF10961">
    <property type="entry name" value="SelK_SelG"/>
    <property type="match status" value="1"/>
</dbReference>
<comment type="caution">
    <text evidence="3">The sequence shown here is derived from an EMBL/GenBank/DDBJ whole genome shotgun (WGS) entry which is preliminary data.</text>
</comment>
<keyword evidence="2" id="KW-1133">Transmembrane helix</keyword>
<keyword evidence="4" id="KW-1185">Reference proteome</keyword>
<accession>A0A1D2N601</accession>
<feature type="region of interest" description="Disordered" evidence="1">
    <location>
        <begin position="45"/>
        <end position="81"/>
    </location>
</feature>
<evidence type="ECO:0000256" key="2">
    <source>
        <dbReference type="SAM" id="Phobius"/>
    </source>
</evidence>
<proteinExistence type="predicted"/>
<name>A0A1D2N601_ORCCI</name>
<reference evidence="3 4" key="1">
    <citation type="journal article" date="2016" name="Genome Biol. Evol.">
        <title>Gene Family Evolution Reflects Adaptation to Soil Environmental Stressors in the Genome of the Collembolan Orchesella cincta.</title>
        <authorList>
            <person name="Faddeeva-Vakhrusheva A."/>
            <person name="Derks M.F."/>
            <person name="Anvar S.Y."/>
            <person name="Agamennone V."/>
            <person name="Suring W."/>
            <person name="Smit S."/>
            <person name="van Straalen N.M."/>
            <person name="Roelofs D."/>
        </authorList>
    </citation>
    <scope>NUCLEOTIDE SEQUENCE [LARGE SCALE GENOMIC DNA]</scope>
    <source>
        <tissue evidence="3">Mixed pool</tissue>
    </source>
</reference>
<evidence type="ECO:0000313" key="3">
    <source>
        <dbReference type="EMBL" id="ODN00687.1"/>
    </source>
</evidence>
<evidence type="ECO:0000256" key="1">
    <source>
        <dbReference type="SAM" id="MobiDB-lite"/>
    </source>
</evidence>
<dbReference type="AlphaFoldDB" id="A0A1D2N601"/>
<sequence length="81" mass="8476">MPYVGSDGTMQQSKPFGLTMIMDAFWGTVAFVNLFFRSLFHLDDGGPQQGTGGRAPRMPGRRMGGVGRMGGVAPPPCVGGG</sequence>
<dbReference type="EMBL" id="LJIJ01000192">
    <property type="protein sequence ID" value="ODN00687.1"/>
    <property type="molecule type" value="Genomic_DNA"/>
</dbReference>
<dbReference type="InterPro" id="IPR024491">
    <property type="entry name" value="Se_SelK/SelG"/>
</dbReference>
<protein>
    <submittedName>
        <fullName evidence="3">Selenoprotein K</fullName>
    </submittedName>
</protein>
<organism evidence="3 4">
    <name type="scientific">Orchesella cincta</name>
    <name type="common">Springtail</name>
    <name type="synonym">Podura cincta</name>
    <dbReference type="NCBI Taxonomy" id="48709"/>
    <lineage>
        <taxon>Eukaryota</taxon>
        <taxon>Metazoa</taxon>
        <taxon>Ecdysozoa</taxon>
        <taxon>Arthropoda</taxon>
        <taxon>Hexapoda</taxon>
        <taxon>Collembola</taxon>
        <taxon>Entomobryomorpha</taxon>
        <taxon>Entomobryoidea</taxon>
        <taxon>Orchesellidae</taxon>
        <taxon>Orchesellinae</taxon>
        <taxon>Orchesella</taxon>
    </lineage>
</organism>